<dbReference type="PANTHER" id="PTHR43280:SF27">
    <property type="entry name" value="TRANSCRIPTIONAL REGULATOR MTLR"/>
    <property type="match status" value="1"/>
</dbReference>
<dbReference type="Gene3D" id="1.10.10.60">
    <property type="entry name" value="Homeodomain-like"/>
    <property type="match status" value="2"/>
</dbReference>
<dbReference type="EMBL" id="CP120682">
    <property type="protein sequence ID" value="WKN37265.1"/>
    <property type="molecule type" value="Genomic_DNA"/>
</dbReference>
<proteinExistence type="predicted"/>
<sequence>MKAHFEKVLTSPDSSFRAFRYENKEFDAPWHFHPEYELTYILSSRGMRYVGDSVKRFKEGDLVLLGANLPHCWKNTCKQDDLARSVVIQWQDDMLGEGGMDKREFVHIKRLLSTANRGLRFGEKEAAGVREAMINLVTQSPFQRLLSLLQMLDKLARSQYEVLSGSNFIQQTRFETNERVNKIYNYVAENYRQKILLQEMASQVAMSEEAFCRFCKKVLHKPFFVFLNEFKINQACELLIETDMPVAQVGYTCGYESLPFYYRQFKKFMHSSPAAYRKKYRFHLEQANAGVATGPAAR</sequence>
<dbReference type="GO" id="GO:0043565">
    <property type="term" value="F:sequence-specific DNA binding"/>
    <property type="evidence" value="ECO:0007669"/>
    <property type="project" value="InterPro"/>
</dbReference>
<gene>
    <name evidence="5" type="ORF">K4G66_00900</name>
</gene>
<dbReference type="Pfam" id="PF07883">
    <property type="entry name" value="Cupin_2"/>
    <property type="match status" value="1"/>
</dbReference>
<dbReference type="GO" id="GO:0003700">
    <property type="term" value="F:DNA-binding transcription factor activity"/>
    <property type="evidence" value="ECO:0007669"/>
    <property type="project" value="InterPro"/>
</dbReference>
<dbReference type="Gene3D" id="2.60.120.10">
    <property type="entry name" value="Jelly Rolls"/>
    <property type="match status" value="1"/>
</dbReference>
<keyword evidence="2" id="KW-0238">DNA-binding</keyword>
<dbReference type="InterPro" id="IPR011051">
    <property type="entry name" value="RmlC_Cupin_sf"/>
</dbReference>
<dbReference type="PANTHER" id="PTHR43280">
    <property type="entry name" value="ARAC-FAMILY TRANSCRIPTIONAL REGULATOR"/>
    <property type="match status" value="1"/>
</dbReference>
<keyword evidence="3" id="KW-0804">Transcription</keyword>
<reference evidence="5" key="2">
    <citation type="journal article" date="2024" name="Antonie Van Leeuwenhoek">
        <title>Roseihalotalea indica gen. nov., sp. nov., a halophilic Bacteroidetes from mesopelagic Southwest Indian Ocean with higher carbohydrate metabolic potential.</title>
        <authorList>
            <person name="Chen B."/>
            <person name="Zhang M."/>
            <person name="Lin D."/>
            <person name="Ye J."/>
            <person name="Tang K."/>
        </authorList>
    </citation>
    <scope>NUCLEOTIDE SEQUENCE</scope>
    <source>
        <strain evidence="5">TK19036</strain>
    </source>
</reference>
<dbReference type="AlphaFoldDB" id="A0AA49GLX8"/>
<dbReference type="SUPFAM" id="SSF51182">
    <property type="entry name" value="RmlC-like cupins"/>
    <property type="match status" value="1"/>
</dbReference>
<dbReference type="InterPro" id="IPR009057">
    <property type="entry name" value="Homeodomain-like_sf"/>
</dbReference>
<feature type="domain" description="HTH araC/xylS-type" evidence="4">
    <location>
        <begin position="181"/>
        <end position="279"/>
    </location>
</feature>
<evidence type="ECO:0000259" key="4">
    <source>
        <dbReference type="PROSITE" id="PS01124"/>
    </source>
</evidence>
<accession>A0AA49GLX8</accession>
<keyword evidence="1" id="KW-0805">Transcription regulation</keyword>
<reference evidence="5" key="1">
    <citation type="journal article" date="2023" name="Comput. Struct. Biotechnol. J.">
        <title>Discovery of a novel marine Bacteroidetes with a rich repertoire of carbohydrate-active enzymes.</title>
        <authorList>
            <person name="Chen B."/>
            <person name="Liu G."/>
            <person name="Chen Q."/>
            <person name="Wang H."/>
            <person name="Liu L."/>
            <person name="Tang K."/>
        </authorList>
    </citation>
    <scope>NUCLEOTIDE SEQUENCE</scope>
    <source>
        <strain evidence="5">TK19036</strain>
    </source>
</reference>
<dbReference type="PROSITE" id="PS01124">
    <property type="entry name" value="HTH_ARAC_FAMILY_2"/>
    <property type="match status" value="1"/>
</dbReference>
<dbReference type="InterPro" id="IPR014710">
    <property type="entry name" value="RmlC-like_jellyroll"/>
</dbReference>
<dbReference type="InterPro" id="IPR018060">
    <property type="entry name" value="HTH_AraC"/>
</dbReference>
<evidence type="ECO:0000256" key="3">
    <source>
        <dbReference type="ARBA" id="ARBA00023163"/>
    </source>
</evidence>
<protein>
    <submittedName>
        <fullName evidence="5">AraC family transcriptional regulator</fullName>
    </submittedName>
</protein>
<dbReference type="InterPro" id="IPR013096">
    <property type="entry name" value="Cupin_2"/>
</dbReference>
<dbReference type="SMART" id="SM00342">
    <property type="entry name" value="HTH_ARAC"/>
    <property type="match status" value="1"/>
</dbReference>
<evidence type="ECO:0000256" key="2">
    <source>
        <dbReference type="ARBA" id="ARBA00023125"/>
    </source>
</evidence>
<dbReference type="SUPFAM" id="SSF46689">
    <property type="entry name" value="Homeodomain-like"/>
    <property type="match status" value="1"/>
</dbReference>
<evidence type="ECO:0000313" key="5">
    <source>
        <dbReference type="EMBL" id="WKN37265.1"/>
    </source>
</evidence>
<evidence type="ECO:0000256" key="1">
    <source>
        <dbReference type="ARBA" id="ARBA00023015"/>
    </source>
</evidence>
<organism evidence="5">
    <name type="scientific">Roseihalotalea indica</name>
    <dbReference type="NCBI Taxonomy" id="2867963"/>
    <lineage>
        <taxon>Bacteria</taxon>
        <taxon>Pseudomonadati</taxon>
        <taxon>Bacteroidota</taxon>
        <taxon>Cytophagia</taxon>
        <taxon>Cytophagales</taxon>
        <taxon>Catalimonadaceae</taxon>
        <taxon>Roseihalotalea</taxon>
    </lineage>
</organism>
<name>A0AA49GLX8_9BACT</name>
<dbReference type="CDD" id="cd06976">
    <property type="entry name" value="cupin_MtlR-like_N"/>
    <property type="match status" value="1"/>
</dbReference>
<dbReference type="Pfam" id="PF12833">
    <property type="entry name" value="HTH_18"/>
    <property type="match status" value="1"/>
</dbReference>